<dbReference type="Pfam" id="PF00043">
    <property type="entry name" value="GST_C"/>
    <property type="match status" value="1"/>
</dbReference>
<dbReference type="AlphaFoldDB" id="F3L5V7"/>
<dbReference type="InterPro" id="IPR040079">
    <property type="entry name" value="Glutathione_S-Trfase"/>
</dbReference>
<reference evidence="3 4" key="1">
    <citation type="journal article" date="2011" name="J. Bacteriol.">
        <title>Genome sequence of strain IMCC3088, a proteorhodopsin-containing marine bacterium belonging to the OM60/NOR5 clade.</title>
        <authorList>
            <person name="Jang Y."/>
            <person name="Oh H.M."/>
            <person name="Kang I."/>
            <person name="Lee K."/>
            <person name="Yang S.J."/>
            <person name="Cho J.C."/>
        </authorList>
    </citation>
    <scope>NUCLEOTIDE SEQUENCE [LARGE SCALE GENOMIC DNA]</scope>
    <source>
        <strain evidence="3 4">IMCC3088</strain>
    </source>
</reference>
<evidence type="ECO:0000259" key="1">
    <source>
        <dbReference type="PROSITE" id="PS50404"/>
    </source>
</evidence>
<dbReference type="Gene3D" id="1.20.1050.10">
    <property type="match status" value="1"/>
</dbReference>
<dbReference type="SUPFAM" id="SSF52833">
    <property type="entry name" value="Thioredoxin-like"/>
    <property type="match status" value="1"/>
</dbReference>
<dbReference type="CDD" id="cd00299">
    <property type="entry name" value="GST_C_family"/>
    <property type="match status" value="1"/>
</dbReference>
<dbReference type="EMBL" id="AEIG01000135">
    <property type="protein sequence ID" value="EGG28293.1"/>
    <property type="molecule type" value="Genomic_DNA"/>
</dbReference>
<proteinExistence type="predicted"/>
<dbReference type="InterPro" id="IPR036282">
    <property type="entry name" value="Glutathione-S-Trfase_C_sf"/>
</dbReference>
<organism evidence="3 4">
    <name type="scientific">Aequoribacter fuscus</name>
    <dbReference type="NCBI Taxonomy" id="2518989"/>
    <lineage>
        <taxon>Bacteria</taxon>
        <taxon>Pseudomonadati</taxon>
        <taxon>Pseudomonadota</taxon>
        <taxon>Gammaproteobacteria</taxon>
        <taxon>Cellvibrionales</taxon>
        <taxon>Halieaceae</taxon>
        <taxon>Aequoribacter</taxon>
    </lineage>
</organism>
<feature type="domain" description="GST C-terminal" evidence="2">
    <location>
        <begin position="62"/>
        <end position="184"/>
    </location>
</feature>
<comment type="caution">
    <text evidence="3">The sequence shown here is derived from an EMBL/GenBank/DDBJ whole genome shotgun (WGS) entry which is preliminary data.</text>
</comment>
<dbReference type="Proteomes" id="UP000005615">
    <property type="component" value="Unassembled WGS sequence"/>
</dbReference>
<feature type="domain" description="GST N-terminal" evidence="1">
    <location>
        <begin position="1"/>
        <end position="60"/>
    </location>
</feature>
<dbReference type="STRING" id="2518989.IMCC3088_506"/>
<name>F3L5V7_9GAMM</name>
<evidence type="ECO:0000313" key="3">
    <source>
        <dbReference type="EMBL" id="EGG28293.1"/>
    </source>
</evidence>
<dbReference type="PANTHER" id="PTHR44051">
    <property type="entry name" value="GLUTATHIONE S-TRANSFERASE-RELATED"/>
    <property type="match status" value="1"/>
</dbReference>
<dbReference type="InterPro" id="IPR004045">
    <property type="entry name" value="Glutathione_S-Trfase_N"/>
</dbReference>
<dbReference type="eggNOG" id="COG0625">
    <property type="taxonomic scope" value="Bacteria"/>
</dbReference>
<evidence type="ECO:0000313" key="4">
    <source>
        <dbReference type="Proteomes" id="UP000005615"/>
    </source>
</evidence>
<dbReference type="SUPFAM" id="SSF47616">
    <property type="entry name" value="GST C-terminal domain-like"/>
    <property type="match status" value="1"/>
</dbReference>
<dbReference type="PROSITE" id="PS50404">
    <property type="entry name" value="GST_NTER"/>
    <property type="match status" value="1"/>
</dbReference>
<dbReference type="Pfam" id="PF13417">
    <property type="entry name" value="GST_N_3"/>
    <property type="match status" value="1"/>
</dbReference>
<dbReference type="InterPro" id="IPR036249">
    <property type="entry name" value="Thioredoxin-like_sf"/>
</dbReference>
<gene>
    <name evidence="3" type="ORF">IMCC3088_506</name>
</gene>
<evidence type="ECO:0000259" key="2">
    <source>
        <dbReference type="PROSITE" id="PS50405"/>
    </source>
</evidence>
<dbReference type="SFLD" id="SFLDS00019">
    <property type="entry name" value="Glutathione_Transferase_(cytos"/>
    <property type="match status" value="1"/>
</dbReference>
<dbReference type="CDD" id="cd00570">
    <property type="entry name" value="GST_N_family"/>
    <property type="match status" value="1"/>
</dbReference>
<dbReference type="PANTHER" id="PTHR44051:SF8">
    <property type="entry name" value="GLUTATHIONE S-TRANSFERASE GSTA"/>
    <property type="match status" value="1"/>
</dbReference>
<keyword evidence="4" id="KW-1185">Reference proteome</keyword>
<dbReference type="PROSITE" id="PS50405">
    <property type="entry name" value="GST_CTER"/>
    <property type="match status" value="1"/>
</dbReference>
<dbReference type="InterPro" id="IPR010987">
    <property type="entry name" value="Glutathione-S-Trfase_C-like"/>
</dbReference>
<protein>
    <submittedName>
        <fullName evidence="3">Stringent starvation protein A</fullName>
    </submittedName>
</protein>
<dbReference type="Gene3D" id="3.40.30.10">
    <property type="entry name" value="Glutaredoxin"/>
    <property type="match status" value="1"/>
</dbReference>
<accession>F3L5V7</accession>
<sequence length="184" mass="20208">MAAFKGLALELQDIDTQHKPDCFLALNPAGTVPVLDDSGEIVCGSEEIVRHLSAVAPIDRNLDLESNAAWEWHDYANSVLGDGTKQWVFQHRDGSPDDLDEALMARCESNWLASLAFVESKIDEGGWLAGPQPSLADCAVFPRLALGLRYGLPRLDTYPSLRAWYESLARSKVGLRASAWVTPK</sequence>
<dbReference type="InterPro" id="IPR004046">
    <property type="entry name" value="GST_C"/>
</dbReference>